<evidence type="ECO:0000256" key="1">
    <source>
        <dbReference type="ARBA" id="ARBA00001462"/>
    </source>
</evidence>
<dbReference type="InterPro" id="IPR013780">
    <property type="entry name" value="Glyco_hydro_b"/>
</dbReference>
<evidence type="ECO:0000313" key="10">
    <source>
        <dbReference type="Proteomes" id="UP000276232"/>
    </source>
</evidence>
<organism evidence="9 10">
    <name type="scientific">Pseudokineococcus lusitanus</name>
    <dbReference type="NCBI Taxonomy" id="763993"/>
    <lineage>
        <taxon>Bacteria</taxon>
        <taxon>Bacillati</taxon>
        <taxon>Actinomycetota</taxon>
        <taxon>Actinomycetes</taxon>
        <taxon>Kineosporiales</taxon>
        <taxon>Kineosporiaceae</taxon>
        <taxon>Pseudokineococcus</taxon>
    </lineage>
</organism>
<evidence type="ECO:0000259" key="8">
    <source>
        <dbReference type="SMART" id="SM00813"/>
    </source>
</evidence>
<dbReference type="EMBL" id="RJKN01000008">
    <property type="protein sequence ID" value="ROP27084.1"/>
    <property type="molecule type" value="Genomic_DNA"/>
</dbReference>
<comment type="subunit">
    <text evidence="3">Homohexamer; trimer of dimers.</text>
</comment>
<sequence length="521" mass="57146">MPHARLTLDPDFVVGPVPHRLFGSFVEHMGRCVYTGIFEPDHPTADGDGLRGDVLELTKQVGPTVVRYPGGNFVSGYDWEDGVGPRDQRPRRLDRAWRTIETNQFGLDEFATWAERVGTEVMMAVNLGTRGMQEACDLLEYANHPSGTRLSDLRRSHGRQDPYGITLWCLGNEMDGPWQTGHKTAHEYARLAAETARAMRTVDPSVELVACGSSGRGMSTFGEWERVVLEETYDDVDYISAHAYYEESDTGDQTFADFLASAKDMDAFVEEVVATADAVRARGRHKKHIGISFDEWNVWYQTRWNASDRARSLTAWDVAPRVIEDEYSVTDAVVVGTLLNSLLRHGDRVAVGAQAQLVNVIGLLRSEEGGPAWKQTIAHPFEQVRHRATGDILDVRTRGDRISTARFDDVDLVDAAATWDPAARASSSAGEGVLSLFLANRDEHEAATVEVPLRAFGDLRVAEALVLAAGPGQDRYTTNTAEAPDAVGMRPLEGVEVADGTARLTLPPLSWAVVQLAAAGA</sequence>
<dbReference type="Gene3D" id="2.60.40.1180">
    <property type="entry name" value="Golgi alpha-mannosidase II"/>
    <property type="match status" value="1"/>
</dbReference>
<protein>
    <recommendedName>
        <fullName evidence="4">non-reducing end alpha-L-arabinofuranosidase</fullName>
        <ecNumber evidence="4">3.2.1.55</ecNumber>
    </recommendedName>
</protein>
<keyword evidence="5" id="KW-0378">Hydrolase</keyword>
<keyword evidence="6" id="KW-0119">Carbohydrate metabolism</keyword>
<dbReference type="GO" id="GO:0046373">
    <property type="term" value="P:L-arabinose metabolic process"/>
    <property type="evidence" value="ECO:0007669"/>
    <property type="project" value="InterPro"/>
</dbReference>
<name>A0A3N1GA36_9ACTN</name>
<dbReference type="Pfam" id="PF22848">
    <property type="entry name" value="ASD1_dom"/>
    <property type="match status" value="1"/>
</dbReference>
<dbReference type="PANTHER" id="PTHR43576:SF3">
    <property type="entry name" value="ALPHA-L-ARABINOFURANOSIDASE C"/>
    <property type="match status" value="1"/>
</dbReference>
<dbReference type="GO" id="GO:0000272">
    <property type="term" value="P:polysaccharide catabolic process"/>
    <property type="evidence" value="ECO:0007669"/>
    <property type="project" value="TreeGrafter"/>
</dbReference>
<evidence type="ECO:0000256" key="5">
    <source>
        <dbReference type="ARBA" id="ARBA00022801"/>
    </source>
</evidence>
<evidence type="ECO:0000256" key="2">
    <source>
        <dbReference type="ARBA" id="ARBA00007186"/>
    </source>
</evidence>
<comment type="similarity">
    <text evidence="2">Belongs to the glycosyl hydrolase 51 family.</text>
</comment>
<dbReference type="SUPFAM" id="SSF51011">
    <property type="entry name" value="Glycosyl hydrolase domain"/>
    <property type="match status" value="1"/>
</dbReference>
<dbReference type="OrthoDB" id="9758333at2"/>
<dbReference type="Pfam" id="PF06964">
    <property type="entry name" value="Alpha-L-AF_C"/>
    <property type="match status" value="1"/>
</dbReference>
<dbReference type="InParanoid" id="A0A3N1GA36"/>
<keyword evidence="10" id="KW-1185">Reference proteome</keyword>
<dbReference type="Proteomes" id="UP000276232">
    <property type="component" value="Unassembled WGS sequence"/>
</dbReference>
<evidence type="ECO:0000256" key="3">
    <source>
        <dbReference type="ARBA" id="ARBA00011165"/>
    </source>
</evidence>
<proteinExistence type="inferred from homology"/>
<gene>
    <name evidence="9" type="ORF">EDC03_3012</name>
</gene>
<dbReference type="GO" id="GO:0046556">
    <property type="term" value="F:alpha-L-arabinofuranosidase activity"/>
    <property type="evidence" value="ECO:0007669"/>
    <property type="project" value="UniProtKB-EC"/>
</dbReference>
<evidence type="ECO:0000256" key="7">
    <source>
        <dbReference type="ARBA" id="ARBA00023295"/>
    </source>
</evidence>
<evidence type="ECO:0000313" key="9">
    <source>
        <dbReference type="EMBL" id="ROP27084.1"/>
    </source>
</evidence>
<dbReference type="RefSeq" id="WP_123381072.1">
    <property type="nucleotide sequence ID" value="NZ_RJKN01000008.1"/>
</dbReference>
<dbReference type="SUPFAM" id="SSF51445">
    <property type="entry name" value="(Trans)glycosidases"/>
    <property type="match status" value="1"/>
</dbReference>
<dbReference type="Gene3D" id="3.20.20.80">
    <property type="entry name" value="Glycosidases"/>
    <property type="match status" value="1"/>
</dbReference>
<accession>A0A3N1GA36</accession>
<dbReference type="SMART" id="SM00813">
    <property type="entry name" value="Alpha-L-AF_C"/>
    <property type="match status" value="1"/>
</dbReference>
<dbReference type="InterPro" id="IPR010720">
    <property type="entry name" value="Alpha-L-AF_C"/>
</dbReference>
<comment type="catalytic activity">
    <reaction evidence="1">
        <text>Hydrolysis of terminal non-reducing alpha-L-arabinofuranoside residues in alpha-L-arabinosides.</text>
        <dbReference type="EC" id="3.2.1.55"/>
    </reaction>
</comment>
<dbReference type="PANTHER" id="PTHR43576">
    <property type="entry name" value="ALPHA-L-ARABINOFURANOSIDASE C-RELATED"/>
    <property type="match status" value="1"/>
</dbReference>
<reference evidence="9 10" key="1">
    <citation type="journal article" date="2015" name="Stand. Genomic Sci.">
        <title>Genomic Encyclopedia of Bacterial and Archaeal Type Strains, Phase III: the genomes of soil and plant-associated and newly described type strains.</title>
        <authorList>
            <person name="Whitman W.B."/>
            <person name="Woyke T."/>
            <person name="Klenk H.P."/>
            <person name="Zhou Y."/>
            <person name="Lilburn T.G."/>
            <person name="Beck B.J."/>
            <person name="De Vos P."/>
            <person name="Vandamme P."/>
            <person name="Eisen J.A."/>
            <person name="Garrity G."/>
            <person name="Hugenholtz P."/>
            <person name="Kyrpides N.C."/>
        </authorList>
    </citation>
    <scope>NUCLEOTIDE SEQUENCE [LARGE SCALE GENOMIC DNA]</scope>
    <source>
        <strain evidence="9 10">CECT 7306</strain>
    </source>
</reference>
<feature type="domain" description="Alpha-L-arabinofuranosidase C-terminal" evidence="8">
    <location>
        <begin position="294"/>
        <end position="510"/>
    </location>
</feature>
<evidence type="ECO:0000256" key="6">
    <source>
        <dbReference type="ARBA" id="ARBA00023277"/>
    </source>
</evidence>
<dbReference type="EC" id="3.2.1.55" evidence="4"/>
<dbReference type="InterPro" id="IPR017853">
    <property type="entry name" value="GH"/>
</dbReference>
<dbReference type="AlphaFoldDB" id="A0A3N1GA36"/>
<dbReference type="InterPro" id="IPR055235">
    <property type="entry name" value="ASD1_cat"/>
</dbReference>
<comment type="caution">
    <text evidence="9">The sequence shown here is derived from an EMBL/GenBank/DDBJ whole genome shotgun (WGS) entry which is preliminary data.</text>
</comment>
<keyword evidence="7" id="KW-0326">Glycosidase</keyword>
<evidence type="ECO:0000256" key="4">
    <source>
        <dbReference type="ARBA" id="ARBA00012670"/>
    </source>
</evidence>